<evidence type="ECO:0000313" key="4">
    <source>
        <dbReference type="Proteomes" id="UP000316621"/>
    </source>
</evidence>
<sequence length="151" mass="16765">MNNDGKKPRDVFREEHKALVKEGEAWLKETSQACMVVSTLIATVMFAAVFTVPVLTSRYGERDFLKSLPQKLILGFASLFVSIATMMTAFGATLVIVLNGTVTWAYIPVTLLASIPVLLFGLLRFPLFVDIVLSTYGPGIFVKKKYKNKQD</sequence>
<dbReference type="OMA" id="PHRTRIT"/>
<feature type="domain" description="PGG" evidence="2">
    <location>
        <begin position="25"/>
        <end position="53"/>
    </location>
</feature>
<reference evidence="3 4" key="1">
    <citation type="journal article" date="2018" name="Science">
        <title>The opium poppy genome and morphinan production.</title>
        <authorList>
            <person name="Guo L."/>
            <person name="Winzer T."/>
            <person name="Yang X."/>
            <person name="Li Y."/>
            <person name="Ning Z."/>
            <person name="He Z."/>
            <person name="Teodor R."/>
            <person name="Lu Y."/>
            <person name="Bowser T.A."/>
            <person name="Graham I.A."/>
            <person name="Ye K."/>
        </authorList>
    </citation>
    <scope>NUCLEOTIDE SEQUENCE [LARGE SCALE GENOMIC DNA]</scope>
    <source>
        <strain evidence="4">cv. HN1</strain>
        <tissue evidence="3">Leaves</tissue>
    </source>
</reference>
<dbReference type="AlphaFoldDB" id="A0A4Y7IWB6"/>
<keyword evidence="1" id="KW-0812">Transmembrane</keyword>
<dbReference type="InterPro" id="IPR026961">
    <property type="entry name" value="PGG_dom"/>
</dbReference>
<evidence type="ECO:0000256" key="1">
    <source>
        <dbReference type="SAM" id="Phobius"/>
    </source>
</evidence>
<organism evidence="3 4">
    <name type="scientific">Papaver somniferum</name>
    <name type="common">Opium poppy</name>
    <dbReference type="NCBI Taxonomy" id="3469"/>
    <lineage>
        <taxon>Eukaryota</taxon>
        <taxon>Viridiplantae</taxon>
        <taxon>Streptophyta</taxon>
        <taxon>Embryophyta</taxon>
        <taxon>Tracheophyta</taxon>
        <taxon>Spermatophyta</taxon>
        <taxon>Magnoliopsida</taxon>
        <taxon>Ranunculales</taxon>
        <taxon>Papaveraceae</taxon>
        <taxon>Papaveroideae</taxon>
        <taxon>Papaver</taxon>
    </lineage>
</organism>
<evidence type="ECO:0000259" key="2">
    <source>
        <dbReference type="Pfam" id="PF13962"/>
    </source>
</evidence>
<dbReference type="PANTHER" id="PTHR24177">
    <property type="entry name" value="CASKIN"/>
    <property type="match status" value="1"/>
</dbReference>
<dbReference type="Gramene" id="RZC51705">
    <property type="protein sequence ID" value="RZC51705"/>
    <property type="gene ID" value="C5167_020127"/>
</dbReference>
<feature type="transmembrane region" description="Helical" evidence="1">
    <location>
        <begin position="36"/>
        <end position="60"/>
    </location>
</feature>
<protein>
    <recommendedName>
        <fullName evidence="2">PGG domain-containing protein</fullName>
    </recommendedName>
</protein>
<name>A0A4Y7IWB6_PAPSO</name>
<accession>A0A4Y7IWB6</accession>
<keyword evidence="4" id="KW-1185">Reference proteome</keyword>
<dbReference type="Proteomes" id="UP000316621">
    <property type="component" value="Chromosome 2"/>
</dbReference>
<keyword evidence="1" id="KW-0472">Membrane</keyword>
<proteinExistence type="predicted"/>
<evidence type="ECO:0000313" key="3">
    <source>
        <dbReference type="EMBL" id="RZC51705.1"/>
    </source>
</evidence>
<dbReference type="PANTHER" id="PTHR24177:SF365">
    <property type="entry name" value="ANKYRIN REPEAT-CONTAINING PROTEIN NPR4-LIKE ISOFORM X1"/>
    <property type="match status" value="1"/>
</dbReference>
<feature type="transmembrane region" description="Helical" evidence="1">
    <location>
        <begin position="72"/>
        <end position="98"/>
    </location>
</feature>
<keyword evidence="1" id="KW-1133">Transmembrane helix</keyword>
<dbReference type="Pfam" id="PF13962">
    <property type="entry name" value="PGG"/>
    <property type="match status" value="1"/>
</dbReference>
<dbReference type="GO" id="GO:0016020">
    <property type="term" value="C:membrane"/>
    <property type="evidence" value="ECO:0007669"/>
    <property type="project" value="TreeGrafter"/>
</dbReference>
<dbReference type="EMBL" id="CM010716">
    <property type="protein sequence ID" value="RZC51705.1"/>
    <property type="molecule type" value="Genomic_DNA"/>
</dbReference>
<feature type="transmembrane region" description="Helical" evidence="1">
    <location>
        <begin position="104"/>
        <end position="123"/>
    </location>
</feature>
<gene>
    <name evidence="3" type="ORF">C5167_020127</name>
</gene>